<dbReference type="GeneID" id="69031690"/>
<keyword evidence="2" id="KW-1185">Reference proteome</keyword>
<reference evidence="2" key="1">
    <citation type="journal article" date="2015" name="PLoS Genet.">
        <title>The dynamic genome and transcriptome of the human fungal pathogen Blastomyces and close relative Emmonsia.</title>
        <authorList>
            <person name="Munoz J.F."/>
            <person name="Gauthier G.M."/>
            <person name="Desjardins C.A."/>
            <person name="Gallo J.E."/>
            <person name="Holder J."/>
            <person name="Sullivan T.D."/>
            <person name="Marty A.J."/>
            <person name="Carmen J.C."/>
            <person name="Chen Z."/>
            <person name="Ding L."/>
            <person name="Gujja S."/>
            <person name="Magrini V."/>
            <person name="Misas E."/>
            <person name="Mitreva M."/>
            <person name="Priest M."/>
            <person name="Saif S."/>
            <person name="Whiston E.A."/>
            <person name="Young S."/>
            <person name="Zeng Q."/>
            <person name="Goldman W.E."/>
            <person name="Mardis E.R."/>
            <person name="Taylor J.W."/>
            <person name="McEwen J.G."/>
            <person name="Clay O.K."/>
            <person name="Klein B.S."/>
            <person name="Cuomo C.A."/>
        </authorList>
    </citation>
    <scope>NUCLEOTIDE SEQUENCE [LARGE SCALE GENOMIC DNA]</scope>
    <source>
        <strain evidence="2">ER-3 / ATCC MYA-2586</strain>
    </source>
</reference>
<dbReference type="EMBL" id="EQ999975">
    <property type="protein sequence ID" value="OAT00935.1"/>
    <property type="molecule type" value="Genomic_DNA"/>
</dbReference>
<evidence type="ECO:0000313" key="1">
    <source>
        <dbReference type="EMBL" id="OAT00935.1"/>
    </source>
</evidence>
<organism evidence="1 2">
    <name type="scientific">Ajellomyces dermatitidis (strain ER-3 / ATCC MYA-2586)</name>
    <name type="common">Blastomyces dermatitidis</name>
    <dbReference type="NCBI Taxonomy" id="559297"/>
    <lineage>
        <taxon>Eukaryota</taxon>
        <taxon>Fungi</taxon>
        <taxon>Dikarya</taxon>
        <taxon>Ascomycota</taxon>
        <taxon>Pezizomycotina</taxon>
        <taxon>Eurotiomycetes</taxon>
        <taxon>Eurotiomycetidae</taxon>
        <taxon>Onygenales</taxon>
        <taxon>Ajellomycetaceae</taxon>
        <taxon>Blastomyces</taxon>
    </lineage>
</organism>
<protein>
    <submittedName>
        <fullName evidence="1">Uncharacterized protein</fullName>
    </submittedName>
</protein>
<gene>
    <name evidence="1" type="ORF">BDCG_16798</name>
</gene>
<name>A0ABX2VUV0_AJEDR</name>
<proteinExistence type="predicted"/>
<evidence type="ECO:0000313" key="2">
    <source>
        <dbReference type="Proteomes" id="UP000002039"/>
    </source>
</evidence>
<accession>A0ABX2VUV0</accession>
<sequence length="351" mass="39448">MSILTPSPTAYPVWWWSYPAKCEPDIVRNSCVGLSPILPYHTTTPGQIAIQIMMNSIQSHPHTCSQSCVLFTESVAVDDDDSSYSHSLDEAGSLDENIEHSDVYCSDEAKSDQQMKHLKMILEMNKKKQRVLELELQLEKLCQQRFSSFTDQTQNVNNHSIITSTACTATWNSNLSERLEFNLYKSDSCVDKTISQFKKDVKNTVSDHISSNESEIYQMTNLVEVINVSACFMKSHKDPFNRCLYISKDIIFQKNLYFADSLMLTTSHNLKVLLNAACKAAAVIPSATLGLLTAAFESDDSLTSTRDITIVRESTVRKSSVKNSLEDLLTDPEITALLILKNLTRAKAFMK</sequence>
<dbReference type="RefSeq" id="XP_045280662.1">
    <property type="nucleotide sequence ID" value="XM_045425996.1"/>
</dbReference>
<dbReference type="Proteomes" id="UP000002039">
    <property type="component" value="Unassembled WGS sequence"/>
</dbReference>